<reference evidence="1 2" key="1">
    <citation type="submission" date="2023-11" db="EMBL/GenBank/DDBJ databases">
        <title>Bacillus jintuensis, isolated from a mudflat on the Beibu Gulf coast.</title>
        <authorList>
            <person name="Li M."/>
        </authorList>
    </citation>
    <scope>NUCLEOTIDE SEQUENCE [LARGE SCALE GENOMIC DNA]</scope>
    <source>
        <strain evidence="1 2">31A1R</strain>
    </source>
</reference>
<organism evidence="1 2">
    <name type="scientific">Robertmurraya mangrovi</name>
    <dbReference type="NCBI Taxonomy" id="3098077"/>
    <lineage>
        <taxon>Bacteria</taxon>
        <taxon>Bacillati</taxon>
        <taxon>Bacillota</taxon>
        <taxon>Bacilli</taxon>
        <taxon>Bacillales</taxon>
        <taxon>Bacillaceae</taxon>
        <taxon>Robertmurraya</taxon>
    </lineage>
</organism>
<sequence length="99" mass="11205">MIFYACVKYDEHQPQTYKGIEVSMLGISSDIVATFESYDPLEDFRNFVSWSEGVGEDNVGYCDSLKHFAKDYSAVSEDASKIMLSMIYGQHQDCANSYS</sequence>
<comment type="caution">
    <text evidence="1">The sequence shown here is derived from an EMBL/GenBank/DDBJ whole genome shotgun (WGS) entry which is preliminary data.</text>
</comment>
<keyword evidence="2" id="KW-1185">Reference proteome</keyword>
<dbReference type="EMBL" id="JAXOFX010000003">
    <property type="protein sequence ID" value="MDZ5471624.1"/>
    <property type="molecule type" value="Genomic_DNA"/>
</dbReference>
<evidence type="ECO:0000313" key="1">
    <source>
        <dbReference type="EMBL" id="MDZ5471624.1"/>
    </source>
</evidence>
<proteinExistence type="predicted"/>
<name>A0ABU5IWV4_9BACI</name>
<dbReference type="Proteomes" id="UP001290455">
    <property type="component" value="Unassembled WGS sequence"/>
</dbReference>
<protein>
    <submittedName>
        <fullName evidence="1">Uncharacterized protein</fullName>
    </submittedName>
</protein>
<gene>
    <name evidence="1" type="ORF">SM124_07665</name>
</gene>
<accession>A0ABU5IWV4</accession>
<dbReference type="RefSeq" id="WP_322445912.1">
    <property type="nucleotide sequence ID" value="NZ_JAXOFX010000003.1"/>
</dbReference>
<evidence type="ECO:0000313" key="2">
    <source>
        <dbReference type="Proteomes" id="UP001290455"/>
    </source>
</evidence>